<keyword evidence="4 7" id="KW-0067">ATP-binding</keyword>
<dbReference type="InterPro" id="IPR027417">
    <property type="entry name" value="P-loop_NTPase"/>
</dbReference>
<dbReference type="InterPro" id="IPR003439">
    <property type="entry name" value="ABC_transporter-like_ATP-bd"/>
</dbReference>
<name>A0A1H8MVI3_9EURY</name>
<evidence type="ECO:0000256" key="3">
    <source>
        <dbReference type="ARBA" id="ARBA00022741"/>
    </source>
</evidence>
<dbReference type="GO" id="GO:0005315">
    <property type="term" value="F:phosphate transmembrane transporter activity"/>
    <property type="evidence" value="ECO:0007669"/>
    <property type="project" value="InterPro"/>
</dbReference>
<evidence type="ECO:0000313" key="7">
    <source>
        <dbReference type="EMBL" id="SEO21367.1"/>
    </source>
</evidence>
<dbReference type="AlphaFoldDB" id="A0A1H8MVI3"/>
<dbReference type="PANTHER" id="PTHR43423:SF1">
    <property type="entry name" value="ABC TRANSPORTER I FAMILY MEMBER 17"/>
    <property type="match status" value="1"/>
</dbReference>
<sequence length="275" mass="30164">MMLEATDVFVGYGDETVLRDVSLGVDAGEVLTVVGPSGTGKTTLLRLLSAFRPPESGTVAWEGTDLWSLSEEERLAVRRRMSMVFQEPSLFNAPVHRNVSYGRRVRQSWRTRLGSELRGLVGRESVSDPVRTALDAVGLADKADQNALSLSGGEAQRVAFARALAVDPDVIFLDEPTSNLDPRNTALLEEAIRQARRRGVGVVVATHDMHQAERLSDRVGFIYGGELVEVGPPERLFENPDDPRTAQFVAGELLYDEEADDGDSERPPVEQYPST</sequence>
<feature type="region of interest" description="Disordered" evidence="5">
    <location>
        <begin position="256"/>
        <end position="275"/>
    </location>
</feature>
<dbReference type="PROSITE" id="PS50893">
    <property type="entry name" value="ABC_TRANSPORTER_2"/>
    <property type="match status" value="1"/>
</dbReference>
<dbReference type="InterPro" id="IPR017871">
    <property type="entry name" value="ABC_transporter-like_CS"/>
</dbReference>
<evidence type="ECO:0000256" key="2">
    <source>
        <dbReference type="ARBA" id="ARBA00022475"/>
    </source>
</evidence>
<gene>
    <name evidence="7" type="ORF">SAMN04487948_101123</name>
</gene>
<keyword evidence="8" id="KW-1185">Reference proteome</keyword>
<dbReference type="PROSITE" id="PS00211">
    <property type="entry name" value="ABC_TRANSPORTER_1"/>
    <property type="match status" value="1"/>
</dbReference>
<dbReference type="EMBL" id="FODV01000001">
    <property type="protein sequence ID" value="SEO21367.1"/>
    <property type="molecule type" value="Genomic_DNA"/>
</dbReference>
<evidence type="ECO:0000313" key="8">
    <source>
        <dbReference type="Proteomes" id="UP000199126"/>
    </source>
</evidence>
<evidence type="ECO:0000259" key="6">
    <source>
        <dbReference type="PROSITE" id="PS50893"/>
    </source>
</evidence>
<evidence type="ECO:0000256" key="4">
    <source>
        <dbReference type="ARBA" id="ARBA00022840"/>
    </source>
</evidence>
<dbReference type="Pfam" id="PF00005">
    <property type="entry name" value="ABC_tran"/>
    <property type="match status" value="1"/>
</dbReference>
<keyword evidence="1" id="KW-0813">Transport</keyword>
<keyword evidence="3" id="KW-0547">Nucleotide-binding</keyword>
<accession>A0A1H8MVI3</accession>
<dbReference type="SMART" id="SM00382">
    <property type="entry name" value="AAA"/>
    <property type="match status" value="1"/>
</dbReference>
<dbReference type="GO" id="GO:0035435">
    <property type="term" value="P:phosphate ion transmembrane transport"/>
    <property type="evidence" value="ECO:0007669"/>
    <property type="project" value="InterPro"/>
</dbReference>
<dbReference type="GO" id="GO:0016887">
    <property type="term" value="F:ATP hydrolysis activity"/>
    <property type="evidence" value="ECO:0007669"/>
    <property type="project" value="InterPro"/>
</dbReference>
<reference evidence="8" key="1">
    <citation type="submission" date="2016-10" db="EMBL/GenBank/DDBJ databases">
        <authorList>
            <person name="Varghese N."/>
            <person name="Submissions S."/>
        </authorList>
    </citation>
    <scope>NUCLEOTIDE SEQUENCE [LARGE SCALE GENOMIC DNA]</scope>
    <source>
        <strain evidence="8">CGMCC 1.10121</strain>
    </source>
</reference>
<evidence type="ECO:0000256" key="5">
    <source>
        <dbReference type="SAM" id="MobiDB-lite"/>
    </source>
</evidence>
<dbReference type="InterPro" id="IPR003593">
    <property type="entry name" value="AAA+_ATPase"/>
</dbReference>
<dbReference type="InterPro" id="IPR005670">
    <property type="entry name" value="PstB-like"/>
</dbReference>
<dbReference type="Gene3D" id="3.40.50.300">
    <property type="entry name" value="P-loop containing nucleotide triphosphate hydrolases"/>
    <property type="match status" value="1"/>
</dbReference>
<feature type="domain" description="ABC transporter" evidence="6">
    <location>
        <begin position="3"/>
        <end position="249"/>
    </location>
</feature>
<dbReference type="GO" id="GO:0005524">
    <property type="term" value="F:ATP binding"/>
    <property type="evidence" value="ECO:0007669"/>
    <property type="project" value="UniProtKB-KW"/>
</dbReference>
<evidence type="ECO:0000256" key="1">
    <source>
        <dbReference type="ARBA" id="ARBA00022448"/>
    </source>
</evidence>
<keyword evidence="2" id="KW-0472">Membrane</keyword>
<keyword evidence="2" id="KW-1003">Cell membrane</keyword>
<proteinExistence type="predicted"/>
<protein>
    <submittedName>
        <fullName evidence="7">Tungstate transport system ATP-binding protein</fullName>
    </submittedName>
</protein>
<dbReference type="PANTHER" id="PTHR43423">
    <property type="entry name" value="ABC TRANSPORTER I FAMILY MEMBER 17"/>
    <property type="match status" value="1"/>
</dbReference>
<dbReference type="GO" id="GO:0016020">
    <property type="term" value="C:membrane"/>
    <property type="evidence" value="ECO:0007669"/>
    <property type="project" value="InterPro"/>
</dbReference>
<dbReference type="SUPFAM" id="SSF52540">
    <property type="entry name" value="P-loop containing nucleoside triphosphate hydrolases"/>
    <property type="match status" value="1"/>
</dbReference>
<dbReference type="Proteomes" id="UP000199126">
    <property type="component" value="Unassembled WGS sequence"/>
</dbReference>
<organism evidence="7 8">
    <name type="scientific">Halogranum amylolyticum</name>
    <dbReference type="NCBI Taxonomy" id="660520"/>
    <lineage>
        <taxon>Archaea</taxon>
        <taxon>Methanobacteriati</taxon>
        <taxon>Methanobacteriota</taxon>
        <taxon>Stenosarchaea group</taxon>
        <taxon>Halobacteria</taxon>
        <taxon>Halobacteriales</taxon>
        <taxon>Haloferacaceae</taxon>
    </lineage>
</organism>
<dbReference type="CDD" id="cd03260">
    <property type="entry name" value="ABC_PstB_phosphate_transporter"/>
    <property type="match status" value="1"/>
</dbReference>
<dbReference type="RefSeq" id="WP_089820530.1">
    <property type="nucleotide sequence ID" value="NZ_FODV01000001.1"/>
</dbReference>